<comment type="caution">
    <text evidence="1">The sequence shown here is derived from an EMBL/GenBank/DDBJ whole genome shotgun (WGS) entry which is preliminary data.</text>
</comment>
<sequence>MEPIALVSIQHPPGAIKILQVTSYIQNPNPAQSHVEFSSSVLGLDSKYEISGWVSRRSTYKEPGRYQIMSIFSSDVARDFSASFFSFCYFRSDGMNVISFLLHDLLKDADDNYEQSRSLWSNLMPFCASMDLGLHLIAKARGHQDPSGHEERAVPQLSTESRSVFIESIRSGLRATIKILQVTRNVRYSNSTQSHVVFSSRVLGQGCKYEISG</sequence>
<evidence type="ECO:0000313" key="2">
    <source>
        <dbReference type="Proteomes" id="UP000499080"/>
    </source>
</evidence>
<keyword evidence="2" id="KW-1185">Reference proteome</keyword>
<dbReference type="AlphaFoldDB" id="A0A4Y2CIP9"/>
<evidence type="ECO:0000313" key="1">
    <source>
        <dbReference type="EMBL" id="GBM03628.1"/>
    </source>
</evidence>
<dbReference type="Proteomes" id="UP000499080">
    <property type="component" value="Unassembled WGS sequence"/>
</dbReference>
<reference evidence="1 2" key="1">
    <citation type="journal article" date="2019" name="Sci. Rep.">
        <title>Orb-weaving spider Araneus ventricosus genome elucidates the spidroin gene catalogue.</title>
        <authorList>
            <person name="Kono N."/>
            <person name="Nakamura H."/>
            <person name="Ohtoshi R."/>
            <person name="Moran D.A.P."/>
            <person name="Shinohara A."/>
            <person name="Yoshida Y."/>
            <person name="Fujiwara M."/>
            <person name="Mori M."/>
            <person name="Tomita M."/>
            <person name="Arakawa K."/>
        </authorList>
    </citation>
    <scope>NUCLEOTIDE SEQUENCE [LARGE SCALE GENOMIC DNA]</scope>
</reference>
<protein>
    <submittedName>
        <fullName evidence="1">Uncharacterized protein</fullName>
    </submittedName>
</protein>
<dbReference type="EMBL" id="BGPR01000193">
    <property type="protein sequence ID" value="GBM03628.1"/>
    <property type="molecule type" value="Genomic_DNA"/>
</dbReference>
<proteinExistence type="predicted"/>
<accession>A0A4Y2CIP9</accession>
<gene>
    <name evidence="1" type="ORF">AVEN_203194_1</name>
</gene>
<name>A0A4Y2CIP9_ARAVE</name>
<organism evidence="1 2">
    <name type="scientific">Araneus ventricosus</name>
    <name type="common">Orbweaver spider</name>
    <name type="synonym">Epeira ventricosa</name>
    <dbReference type="NCBI Taxonomy" id="182803"/>
    <lineage>
        <taxon>Eukaryota</taxon>
        <taxon>Metazoa</taxon>
        <taxon>Ecdysozoa</taxon>
        <taxon>Arthropoda</taxon>
        <taxon>Chelicerata</taxon>
        <taxon>Arachnida</taxon>
        <taxon>Araneae</taxon>
        <taxon>Araneomorphae</taxon>
        <taxon>Entelegynae</taxon>
        <taxon>Araneoidea</taxon>
        <taxon>Araneidae</taxon>
        <taxon>Araneus</taxon>
    </lineage>
</organism>